<dbReference type="InterPro" id="IPR052417">
    <property type="entry name" value="Dachshund_domain"/>
</dbReference>
<dbReference type="InterPro" id="IPR037000">
    <property type="entry name" value="Ski_DNA-bd_sf"/>
</dbReference>
<proteinExistence type="inferred from homology"/>
<dbReference type="GO" id="GO:0005634">
    <property type="term" value="C:nucleus"/>
    <property type="evidence" value="ECO:0007669"/>
    <property type="project" value="UniProtKB-SubCell"/>
</dbReference>
<feature type="region of interest" description="Disordered" evidence="4">
    <location>
        <begin position="340"/>
        <end position="408"/>
    </location>
</feature>
<evidence type="ECO:0000256" key="4">
    <source>
        <dbReference type="SAM" id="MobiDB-lite"/>
    </source>
</evidence>
<feature type="region of interest" description="Disordered" evidence="4">
    <location>
        <begin position="223"/>
        <end position="294"/>
    </location>
</feature>
<feature type="compositionally biased region" description="Polar residues" evidence="4">
    <location>
        <begin position="346"/>
        <end position="366"/>
    </location>
</feature>
<feature type="region of interest" description="Disordered" evidence="4">
    <location>
        <begin position="87"/>
        <end position="106"/>
    </location>
</feature>
<feature type="compositionally biased region" description="Polar residues" evidence="4">
    <location>
        <begin position="285"/>
        <end position="294"/>
    </location>
</feature>
<reference evidence="7" key="1">
    <citation type="submission" date="2022-11" db="UniProtKB">
        <authorList>
            <consortium name="WormBaseParasite"/>
        </authorList>
    </citation>
    <scope>IDENTIFICATION</scope>
</reference>
<dbReference type="PANTHER" id="PTHR12577:SF6">
    <property type="entry name" value="DACHSHUND, ISOFORM B"/>
    <property type="match status" value="1"/>
</dbReference>
<feature type="compositionally biased region" description="Acidic residues" evidence="4">
    <location>
        <begin position="96"/>
        <end position="106"/>
    </location>
</feature>
<feature type="domain" description="SKI/SNO/DAC" evidence="5">
    <location>
        <begin position="130"/>
        <end position="226"/>
    </location>
</feature>
<dbReference type="SUPFAM" id="SSF46955">
    <property type="entry name" value="Putative DNA-binding domain"/>
    <property type="match status" value="1"/>
</dbReference>
<keyword evidence="2" id="KW-0539">Nucleus</keyword>
<dbReference type="Pfam" id="PF02437">
    <property type="entry name" value="Ski_Sno_DHD"/>
    <property type="match status" value="1"/>
</dbReference>
<evidence type="ECO:0000313" key="6">
    <source>
        <dbReference type="Proteomes" id="UP000887574"/>
    </source>
</evidence>
<feature type="compositionally biased region" description="Polar residues" evidence="4">
    <location>
        <begin position="395"/>
        <end position="408"/>
    </location>
</feature>
<organism evidence="6 7">
    <name type="scientific">Ditylenchus dipsaci</name>
    <dbReference type="NCBI Taxonomy" id="166011"/>
    <lineage>
        <taxon>Eukaryota</taxon>
        <taxon>Metazoa</taxon>
        <taxon>Ecdysozoa</taxon>
        <taxon>Nematoda</taxon>
        <taxon>Chromadorea</taxon>
        <taxon>Rhabditida</taxon>
        <taxon>Tylenchina</taxon>
        <taxon>Tylenchomorpha</taxon>
        <taxon>Sphaerularioidea</taxon>
        <taxon>Anguinidae</taxon>
        <taxon>Anguininae</taxon>
        <taxon>Ditylenchus</taxon>
    </lineage>
</organism>
<name>A0A915DU85_9BILA</name>
<dbReference type="GO" id="GO:0000978">
    <property type="term" value="F:RNA polymerase II cis-regulatory region sequence-specific DNA binding"/>
    <property type="evidence" value="ECO:0007669"/>
    <property type="project" value="TreeGrafter"/>
</dbReference>
<dbReference type="WBParaSite" id="jg23001">
    <property type="protein sequence ID" value="jg23001"/>
    <property type="gene ID" value="jg23001"/>
</dbReference>
<comment type="similarity">
    <text evidence="3">Belongs to the DACH/dachshund family.</text>
</comment>
<evidence type="ECO:0000256" key="1">
    <source>
        <dbReference type="ARBA" id="ARBA00004123"/>
    </source>
</evidence>
<dbReference type="AlphaFoldDB" id="A0A915DU85"/>
<sequence length="436" mass="47967">MLYPFLHHYLCIFSITIYFTTNQPNSSIISDLALLVQMMEPLAAIQRLAEARALGMDQNSTTTASSILQSSLNFSDRLNIGQRMDVFPDESQMSREDEEDYEDDDSLSALCSAPNNLASDRQMAQREPANAVLFNYRGERVAGFEMDAGTRHMICLPQVYELFLKQLVGGLHTVYTKLKRLHIYPLICNVEQVRALRSLGAIQPGVNRCKLIEKVDFDKLYDDCTNTKSRPGRPPKRSDGSCSMDDCWNNSSSSAKRERLEDSSCGGLMPSSSSNDLSLSSTNLRGSSTPNVLQLPQSNSQQQILGSLLPLTAQHLLMQHMMAAAAAVVSQQQIQQQQQDVQQQQRLRSISSTSLNNPGNNTQGGDETSSSSNESSSAATAANNNTKQGGGIGPNDNSKAQEWTNNNGHTVLIDGLTANDKEVKCQRAESNRFSNQ</sequence>
<evidence type="ECO:0000259" key="5">
    <source>
        <dbReference type="Pfam" id="PF02437"/>
    </source>
</evidence>
<evidence type="ECO:0000313" key="7">
    <source>
        <dbReference type="WBParaSite" id="jg23001"/>
    </source>
</evidence>
<feature type="compositionally biased region" description="Low complexity" evidence="4">
    <location>
        <begin position="263"/>
        <end position="284"/>
    </location>
</feature>
<dbReference type="PANTHER" id="PTHR12577">
    <property type="entry name" value="DACHSHUND"/>
    <property type="match status" value="1"/>
</dbReference>
<accession>A0A915DU85</accession>
<dbReference type="GO" id="GO:0000981">
    <property type="term" value="F:DNA-binding transcription factor activity, RNA polymerase II-specific"/>
    <property type="evidence" value="ECO:0007669"/>
    <property type="project" value="TreeGrafter"/>
</dbReference>
<dbReference type="Proteomes" id="UP000887574">
    <property type="component" value="Unplaced"/>
</dbReference>
<dbReference type="InterPro" id="IPR009061">
    <property type="entry name" value="DNA-bd_dom_put_sf"/>
</dbReference>
<dbReference type="InterPro" id="IPR003380">
    <property type="entry name" value="SKI/SNO/DAC"/>
</dbReference>
<evidence type="ECO:0000256" key="2">
    <source>
        <dbReference type="ARBA" id="ARBA00023242"/>
    </source>
</evidence>
<protein>
    <submittedName>
        <fullName evidence="7">SKI/SNO/DAC domain-containing protein</fullName>
    </submittedName>
</protein>
<dbReference type="Gene3D" id="3.10.260.20">
    <property type="entry name" value="Ski"/>
    <property type="match status" value="1"/>
</dbReference>
<dbReference type="GO" id="GO:0005667">
    <property type="term" value="C:transcription regulator complex"/>
    <property type="evidence" value="ECO:0007669"/>
    <property type="project" value="TreeGrafter"/>
</dbReference>
<keyword evidence="6" id="KW-1185">Reference proteome</keyword>
<feature type="compositionally biased region" description="Low complexity" evidence="4">
    <location>
        <begin position="367"/>
        <end position="386"/>
    </location>
</feature>
<comment type="subcellular location">
    <subcellularLocation>
        <location evidence="1">Nucleus</location>
    </subcellularLocation>
</comment>
<evidence type="ECO:0000256" key="3">
    <source>
        <dbReference type="ARBA" id="ARBA00038192"/>
    </source>
</evidence>
<dbReference type="FunFam" id="3.10.260.20:FF:000001">
    <property type="entry name" value="Dachshund homolog 1"/>
    <property type="match status" value="1"/>
</dbReference>